<reference evidence="1 2" key="1">
    <citation type="submission" date="2018-11" db="EMBL/GenBank/DDBJ databases">
        <title>Flavobacterium sp. nov., YIM 102600 draft genome.</title>
        <authorList>
            <person name="Li G."/>
            <person name="Jiang Y."/>
        </authorList>
    </citation>
    <scope>NUCLEOTIDE SEQUENCE [LARGE SCALE GENOMIC DNA]</scope>
    <source>
        <strain evidence="1 2">YIM 102600</strain>
    </source>
</reference>
<dbReference type="EMBL" id="RQVR01000013">
    <property type="protein sequence ID" value="RRJ90027.1"/>
    <property type="molecule type" value="Genomic_DNA"/>
</dbReference>
<sequence>MDLLKAGMLALDGVATSDSTICRDPERYVYSLLKIIEMLIPLEEAALLDMFYRKYLDEKKKSDPK</sequence>
<evidence type="ECO:0000313" key="1">
    <source>
        <dbReference type="EMBL" id="RRJ90027.1"/>
    </source>
</evidence>
<name>A0A3P3W6W2_9FLAO</name>
<organism evidence="1 2">
    <name type="scientific">Flavobacterium macacae</name>
    <dbReference type="NCBI Taxonomy" id="2488993"/>
    <lineage>
        <taxon>Bacteria</taxon>
        <taxon>Pseudomonadati</taxon>
        <taxon>Bacteroidota</taxon>
        <taxon>Flavobacteriia</taxon>
        <taxon>Flavobacteriales</taxon>
        <taxon>Flavobacteriaceae</taxon>
        <taxon>Flavobacterium</taxon>
    </lineage>
</organism>
<protein>
    <submittedName>
        <fullName evidence="1">Uncharacterized protein</fullName>
    </submittedName>
</protein>
<dbReference type="AlphaFoldDB" id="A0A3P3W6W2"/>
<gene>
    <name evidence="1" type="ORF">EG849_11940</name>
</gene>
<proteinExistence type="predicted"/>
<evidence type="ECO:0000313" key="2">
    <source>
        <dbReference type="Proteomes" id="UP000271937"/>
    </source>
</evidence>
<keyword evidence="2" id="KW-1185">Reference proteome</keyword>
<dbReference type="RefSeq" id="WP_125013316.1">
    <property type="nucleotide sequence ID" value="NZ_RQVR01000013.1"/>
</dbReference>
<accession>A0A3P3W6W2</accession>
<comment type="caution">
    <text evidence="1">The sequence shown here is derived from an EMBL/GenBank/DDBJ whole genome shotgun (WGS) entry which is preliminary data.</text>
</comment>
<dbReference type="Proteomes" id="UP000271937">
    <property type="component" value="Unassembled WGS sequence"/>
</dbReference>